<evidence type="ECO:0000313" key="4">
    <source>
        <dbReference type="EMBL" id="MBB4762749.1"/>
    </source>
</evidence>
<evidence type="ECO:0000259" key="2">
    <source>
        <dbReference type="PROSITE" id="PS50883"/>
    </source>
</evidence>
<dbReference type="Proteomes" id="UP000578112">
    <property type="component" value="Unassembled WGS sequence"/>
</dbReference>
<dbReference type="PANTHER" id="PTHR44757:SF2">
    <property type="entry name" value="BIOFILM ARCHITECTURE MAINTENANCE PROTEIN MBAA"/>
    <property type="match status" value="1"/>
</dbReference>
<dbReference type="CDD" id="cd01948">
    <property type="entry name" value="EAL"/>
    <property type="match status" value="1"/>
</dbReference>
<dbReference type="PROSITE" id="PS50883">
    <property type="entry name" value="EAL"/>
    <property type="match status" value="1"/>
</dbReference>
<feature type="domain" description="EAL" evidence="2">
    <location>
        <begin position="430"/>
        <end position="687"/>
    </location>
</feature>
<dbReference type="Gene3D" id="3.20.20.450">
    <property type="entry name" value="EAL domain"/>
    <property type="match status" value="1"/>
</dbReference>
<feature type="region of interest" description="Disordered" evidence="1">
    <location>
        <begin position="1"/>
        <end position="20"/>
    </location>
</feature>
<dbReference type="Pfam" id="PF00990">
    <property type="entry name" value="GGDEF"/>
    <property type="match status" value="1"/>
</dbReference>
<dbReference type="InterPro" id="IPR029787">
    <property type="entry name" value="Nucleotide_cyclase"/>
</dbReference>
<feature type="domain" description="GGDEF" evidence="3">
    <location>
        <begin position="294"/>
        <end position="429"/>
    </location>
</feature>
<sequence length="700" mass="73095">MTHSEPRPGPHDDPSDSDDHTLTHAMMIAALNQILWECGYDPVAEDKVEPPAWPAGTPAADRLIEDARQRADGIVAAALETAVQYTDAALDQAAQMVISARRALPPGAAAPVELAPMPADAPGGSTVGAAWFAAAKAAGVYLPIADQVAVRTLDLFAACLHDAAHARPPDLEAAYRVGVELVALGVSRHEALPATMGVVLDHVGDGEVIRRPARQVAGAFAAGFAAALQARTLAQQESLHRAAQRAAREFQAALQDSEARYRRLAYYDPVTGLANKTRLVQRLRQAANGGDPGRHVGLCLVDVGGHPAVCEQFGAGAGDHVLTEVARRLRQVARHPDYLLARHGGRTFVVLVQDSAGLAHLAELAERITAGLAEPASLPGTGLTAALRAAVGVVDVPTGGLDVARVLVDAEIALRQARAGTTGWASYDPQPARPGRARAATSVSGLVTGPPSYQPIVEVGTGRVAGLHTRTAWRHPHLGALDLSRIGQLTGDRDTITRLAGSLLRQACRSAMSWDGGKKGPFIGLDLPVHQIGYPDIVELVREGLTESGLPPKRLHLHLSGLDAVPAGTHSHTVLAALAALGVRLVLDDFGTGNSSIAYLRDLPVHGLRTPASLLRGSPGGLDADRELLGGMARVAHALGLTLTVHGVDDERGAAALTGTGCDRAQGLRFGPPSTPHQVPALLRPPPVKLVVVPDRLVAS</sequence>
<dbReference type="SUPFAM" id="SSF55073">
    <property type="entry name" value="Nucleotide cyclase"/>
    <property type="match status" value="1"/>
</dbReference>
<evidence type="ECO:0000259" key="3">
    <source>
        <dbReference type="PROSITE" id="PS50887"/>
    </source>
</evidence>
<dbReference type="AlphaFoldDB" id="A0A7W7HXT2"/>
<dbReference type="SUPFAM" id="SSF141868">
    <property type="entry name" value="EAL domain-like"/>
    <property type="match status" value="1"/>
</dbReference>
<protein>
    <submittedName>
        <fullName evidence="4">Diguanylate cyclase (GGDEF)-like protein</fullName>
    </submittedName>
</protein>
<dbReference type="SMART" id="SM00267">
    <property type="entry name" value="GGDEF"/>
    <property type="match status" value="1"/>
</dbReference>
<evidence type="ECO:0000256" key="1">
    <source>
        <dbReference type="SAM" id="MobiDB-lite"/>
    </source>
</evidence>
<dbReference type="SMART" id="SM00052">
    <property type="entry name" value="EAL"/>
    <property type="match status" value="1"/>
</dbReference>
<dbReference type="PROSITE" id="PS50887">
    <property type="entry name" value="GGDEF"/>
    <property type="match status" value="1"/>
</dbReference>
<dbReference type="InterPro" id="IPR052155">
    <property type="entry name" value="Biofilm_reg_signaling"/>
</dbReference>
<dbReference type="Pfam" id="PF00563">
    <property type="entry name" value="EAL"/>
    <property type="match status" value="1"/>
</dbReference>
<accession>A0A7W7HXT2</accession>
<comment type="caution">
    <text evidence="4">The sequence shown here is derived from an EMBL/GenBank/DDBJ whole genome shotgun (WGS) entry which is preliminary data.</text>
</comment>
<dbReference type="NCBIfam" id="TIGR00254">
    <property type="entry name" value="GGDEF"/>
    <property type="match status" value="1"/>
</dbReference>
<name>A0A7W7HXT2_9ACTN</name>
<dbReference type="EMBL" id="JACHNH010000001">
    <property type="protein sequence ID" value="MBB4762749.1"/>
    <property type="molecule type" value="Genomic_DNA"/>
</dbReference>
<dbReference type="RefSeq" id="WP_184994063.1">
    <property type="nucleotide sequence ID" value="NZ_BOMK01000006.1"/>
</dbReference>
<dbReference type="InterPro" id="IPR000160">
    <property type="entry name" value="GGDEF_dom"/>
</dbReference>
<evidence type="ECO:0000313" key="5">
    <source>
        <dbReference type="Proteomes" id="UP000578112"/>
    </source>
</evidence>
<proteinExistence type="predicted"/>
<dbReference type="InterPro" id="IPR043128">
    <property type="entry name" value="Rev_trsase/Diguanyl_cyclase"/>
</dbReference>
<dbReference type="InterPro" id="IPR035919">
    <property type="entry name" value="EAL_sf"/>
</dbReference>
<organism evidence="4 5">
    <name type="scientific">Actinoplanes digitatis</name>
    <dbReference type="NCBI Taxonomy" id="1868"/>
    <lineage>
        <taxon>Bacteria</taxon>
        <taxon>Bacillati</taxon>
        <taxon>Actinomycetota</taxon>
        <taxon>Actinomycetes</taxon>
        <taxon>Micromonosporales</taxon>
        <taxon>Micromonosporaceae</taxon>
        <taxon>Actinoplanes</taxon>
    </lineage>
</organism>
<gene>
    <name evidence="4" type="ORF">BJ971_003305</name>
</gene>
<keyword evidence="5" id="KW-1185">Reference proteome</keyword>
<dbReference type="PANTHER" id="PTHR44757">
    <property type="entry name" value="DIGUANYLATE CYCLASE DGCP"/>
    <property type="match status" value="1"/>
</dbReference>
<dbReference type="Gene3D" id="3.30.70.270">
    <property type="match status" value="1"/>
</dbReference>
<dbReference type="CDD" id="cd01949">
    <property type="entry name" value="GGDEF"/>
    <property type="match status" value="1"/>
</dbReference>
<reference evidence="4 5" key="1">
    <citation type="submission" date="2020-08" db="EMBL/GenBank/DDBJ databases">
        <title>Sequencing the genomes of 1000 actinobacteria strains.</title>
        <authorList>
            <person name="Klenk H.-P."/>
        </authorList>
    </citation>
    <scope>NUCLEOTIDE SEQUENCE [LARGE SCALE GENOMIC DNA]</scope>
    <source>
        <strain evidence="4 5">DSM 43149</strain>
    </source>
</reference>
<dbReference type="InterPro" id="IPR001633">
    <property type="entry name" value="EAL_dom"/>
</dbReference>